<evidence type="ECO:0000313" key="2">
    <source>
        <dbReference type="EMBL" id="NIE49727.1"/>
    </source>
</evidence>
<feature type="transmembrane region" description="Helical" evidence="1">
    <location>
        <begin position="12"/>
        <end position="30"/>
    </location>
</feature>
<dbReference type="AlphaFoldDB" id="A0A6G5AI66"/>
<proteinExistence type="predicted"/>
<dbReference type="EMBL" id="GIKN01007454">
    <property type="protein sequence ID" value="NIE49727.1"/>
    <property type="molecule type" value="Transcribed_RNA"/>
</dbReference>
<name>A0A6G5AI66_RHIMP</name>
<keyword evidence="1" id="KW-0472">Membrane</keyword>
<protein>
    <submittedName>
        <fullName evidence="2">Uncharacterized protein</fullName>
    </submittedName>
</protein>
<evidence type="ECO:0000256" key="1">
    <source>
        <dbReference type="SAM" id="Phobius"/>
    </source>
</evidence>
<keyword evidence="1" id="KW-0812">Transmembrane</keyword>
<accession>A0A6G5AI66</accession>
<organism evidence="2">
    <name type="scientific">Rhipicephalus microplus</name>
    <name type="common">Cattle tick</name>
    <name type="synonym">Boophilus microplus</name>
    <dbReference type="NCBI Taxonomy" id="6941"/>
    <lineage>
        <taxon>Eukaryota</taxon>
        <taxon>Metazoa</taxon>
        <taxon>Ecdysozoa</taxon>
        <taxon>Arthropoda</taxon>
        <taxon>Chelicerata</taxon>
        <taxon>Arachnida</taxon>
        <taxon>Acari</taxon>
        <taxon>Parasitiformes</taxon>
        <taxon>Ixodida</taxon>
        <taxon>Ixodoidea</taxon>
        <taxon>Ixodidae</taxon>
        <taxon>Rhipicephalinae</taxon>
        <taxon>Rhipicephalus</taxon>
        <taxon>Boophilus</taxon>
    </lineage>
</organism>
<keyword evidence="1" id="KW-1133">Transmembrane helix</keyword>
<reference evidence="2" key="1">
    <citation type="submission" date="2020-03" db="EMBL/GenBank/DDBJ databases">
        <title>A transcriptome and proteome of the tick Rhipicephalus microplus shaped by the genetic composition of its hosts and developmental stage.</title>
        <authorList>
            <person name="Garcia G.R."/>
            <person name="Ribeiro J.M.C."/>
            <person name="Maruyama S.R."/>
            <person name="Gardinasse L.G."/>
            <person name="Nelson K."/>
            <person name="Ferreira B.R."/>
            <person name="Andrade T.G."/>
            <person name="Santos I.K.F.M."/>
        </authorList>
    </citation>
    <scope>NUCLEOTIDE SEQUENCE</scope>
    <source>
        <strain evidence="2">NSGR</strain>
        <tissue evidence="2">Salivary glands</tissue>
    </source>
</reference>
<sequence length="106" mass="11992">MPLNLTKCKSMSFPVNAPLFIIPTLSIRFLSIRLRHTSISECTCTHLFHLHRMYSPSAQTLCVRLVFCTVTSNQDLLTLKTSILNICTAKARIRIVHLESIPGIPR</sequence>